<feature type="compositionally biased region" description="Basic and acidic residues" evidence="1">
    <location>
        <begin position="116"/>
        <end position="130"/>
    </location>
</feature>
<dbReference type="Proteomes" id="UP000184499">
    <property type="component" value="Unassembled WGS sequence"/>
</dbReference>
<gene>
    <name evidence="3" type="ORF">ASPBRDRAFT_43387</name>
</gene>
<name>A0A1L9UJZ3_ASPBC</name>
<feature type="region of interest" description="Disordered" evidence="1">
    <location>
        <begin position="1"/>
        <end position="152"/>
    </location>
</feature>
<keyword evidence="4" id="KW-1185">Reference proteome</keyword>
<evidence type="ECO:0000313" key="3">
    <source>
        <dbReference type="EMBL" id="OJJ71992.1"/>
    </source>
</evidence>
<sequence length="284" mass="31524">MSERPGKRLKAARNASLDSNVPESQHVEIVSSEHDAPPSGSGGLTARRGAIMSKAARQLHGLPAMEPVSQTSNRTRPPPSTTRRSQPYEPGAQPDIATTSNNEPQTGAPERPQVQGEHKQIQPVQRDEILTRPPVSTLPYPTSTLAPQDRQYPRQVPAAEMVSPTQPGTGEGHKYSSYKRPTIFTQAPKNRVHPPKPYTKGHTQFLERTLKMLSGHDGPPQEELNPNCELGMPPNEYMVHEPPFTADDTPFSNNGECKWIWIVVTLLVLSMFLCLFLYVFKVIR</sequence>
<protein>
    <submittedName>
        <fullName evidence="3">Uncharacterized protein</fullName>
    </submittedName>
</protein>
<dbReference type="OrthoDB" id="4449596at2759"/>
<keyword evidence="2" id="KW-0472">Membrane</keyword>
<feature type="transmembrane region" description="Helical" evidence="2">
    <location>
        <begin position="259"/>
        <end position="280"/>
    </location>
</feature>
<dbReference type="EMBL" id="KV878684">
    <property type="protein sequence ID" value="OJJ71992.1"/>
    <property type="molecule type" value="Genomic_DNA"/>
</dbReference>
<evidence type="ECO:0000256" key="1">
    <source>
        <dbReference type="SAM" id="MobiDB-lite"/>
    </source>
</evidence>
<feature type="compositionally biased region" description="Low complexity" evidence="1">
    <location>
        <begin position="69"/>
        <end position="87"/>
    </location>
</feature>
<evidence type="ECO:0000313" key="4">
    <source>
        <dbReference type="Proteomes" id="UP000184499"/>
    </source>
</evidence>
<dbReference type="VEuPathDB" id="FungiDB:ASPBRDRAFT_43387"/>
<proteinExistence type="predicted"/>
<dbReference type="RefSeq" id="XP_067479240.1">
    <property type="nucleotide sequence ID" value="XM_067624984.1"/>
</dbReference>
<organism evidence="3 4">
    <name type="scientific">Aspergillus brasiliensis (strain CBS 101740 / IMI 381727 / IBT 21946)</name>
    <dbReference type="NCBI Taxonomy" id="767769"/>
    <lineage>
        <taxon>Eukaryota</taxon>
        <taxon>Fungi</taxon>
        <taxon>Dikarya</taxon>
        <taxon>Ascomycota</taxon>
        <taxon>Pezizomycotina</taxon>
        <taxon>Eurotiomycetes</taxon>
        <taxon>Eurotiomycetidae</taxon>
        <taxon>Eurotiales</taxon>
        <taxon>Aspergillaceae</taxon>
        <taxon>Aspergillus</taxon>
        <taxon>Aspergillus subgen. Circumdati</taxon>
    </lineage>
</organism>
<keyword evidence="2" id="KW-1133">Transmembrane helix</keyword>
<dbReference type="AlphaFoldDB" id="A0A1L9UJZ3"/>
<reference evidence="4" key="1">
    <citation type="journal article" date="2017" name="Genome Biol.">
        <title>Comparative genomics reveals high biological diversity and specific adaptations in the industrially and medically important fungal genus Aspergillus.</title>
        <authorList>
            <person name="de Vries R.P."/>
            <person name="Riley R."/>
            <person name="Wiebenga A."/>
            <person name="Aguilar-Osorio G."/>
            <person name="Amillis S."/>
            <person name="Uchima C.A."/>
            <person name="Anderluh G."/>
            <person name="Asadollahi M."/>
            <person name="Askin M."/>
            <person name="Barry K."/>
            <person name="Battaglia E."/>
            <person name="Bayram O."/>
            <person name="Benocci T."/>
            <person name="Braus-Stromeyer S.A."/>
            <person name="Caldana C."/>
            <person name="Canovas D."/>
            <person name="Cerqueira G.C."/>
            <person name="Chen F."/>
            <person name="Chen W."/>
            <person name="Choi C."/>
            <person name="Clum A."/>
            <person name="Dos Santos R.A."/>
            <person name="Damasio A.R."/>
            <person name="Diallinas G."/>
            <person name="Emri T."/>
            <person name="Fekete E."/>
            <person name="Flipphi M."/>
            <person name="Freyberg S."/>
            <person name="Gallo A."/>
            <person name="Gournas C."/>
            <person name="Habgood R."/>
            <person name="Hainaut M."/>
            <person name="Harispe M.L."/>
            <person name="Henrissat B."/>
            <person name="Hilden K.S."/>
            <person name="Hope R."/>
            <person name="Hossain A."/>
            <person name="Karabika E."/>
            <person name="Karaffa L."/>
            <person name="Karanyi Z."/>
            <person name="Krasevec N."/>
            <person name="Kuo A."/>
            <person name="Kusch H."/>
            <person name="LaButti K."/>
            <person name="Lagendijk E.L."/>
            <person name="Lapidus A."/>
            <person name="Levasseur A."/>
            <person name="Lindquist E."/>
            <person name="Lipzen A."/>
            <person name="Logrieco A.F."/>
            <person name="MacCabe A."/>
            <person name="Maekelae M.R."/>
            <person name="Malavazi I."/>
            <person name="Melin P."/>
            <person name="Meyer V."/>
            <person name="Mielnichuk N."/>
            <person name="Miskei M."/>
            <person name="Molnar A.P."/>
            <person name="Mule G."/>
            <person name="Ngan C.Y."/>
            <person name="Orejas M."/>
            <person name="Orosz E."/>
            <person name="Ouedraogo J.P."/>
            <person name="Overkamp K.M."/>
            <person name="Park H.-S."/>
            <person name="Perrone G."/>
            <person name="Piumi F."/>
            <person name="Punt P.J."/>
            <person name="Ram A.F."/>
            <person name="Ramon A."/>
            <person name="Rauscher S."/>
            <person name="Record E."/>
            <person name="Riano-Pachon D.M."/>
            <person name="Robert V."/>
            <person name="Roehrig J."/>
            <person name="Ruller R."/>
            <person name="Salamov A."/>
            <person name="Salih N.S."/>
            <person name="Samson R.A."/>
            <person name="Sandor E."/>
            <person name="Sanguinetti M."/>
            <person name="Schuetze T."/>
            <person name="Sepcic K."/>
            <person name="Shelest E."/>
            <person name="Sherlock G."/>
            <person name="Sophianopoulou V."/>
            <person name="Squina F.M."/>
            <person name="Sun H."/>
            <person name="Susca A."/>
            <person name="Todd R.B."/>
            <person name="Tsang A."/>
            <person name="Unkles S.E."/>
            <person name="van de Wiele N."/>
            <person name="van Rossen-Uffink D."/>
            <person name="Oliveira J.V."/>
            <person name="Vesth T.C."/>
            <person name="Visser J."/>
            <person name="Yu J.-H."/>
            <person name="Zhou M."/>
            <person name="Andersen M.R."/>
            <person name="Archer D.B."/>
            <person name="Baker S.E."/>
            <person name="Benoit I."/>
            <person name="Brakhage A.A."/>
            <person name="Braus G.H."/>
            <person name="Fischer R."/>
            <person name="Frisvad J.C."/>
            <person name="Goldman G.H."/>
            <person name="Houbraken J."/>
            <person name="Oakley B."/>
            <person name="Pocsi I."/>
            <person name="Scazzocchio C."/>
            <person name="Seiboth B."/>
            <person name="vanKuyk P.A."/>
            <person name="Wortman J."/>
            <person name="Dyer P.S."/>
            <person name="Grigoriev I.V."/>
        </authorList>
    </citation>
    <scope>NUCLEOTIDE SEQUENCE [LARGE SCALE GENOMIC DNA]</scope>
    <source>
        <strain evidence="4">CBS 101740 / IMI 381727 / IBT 21946</strain>
    </source>
</reference>
<evidence type="ECO:0000256" key="2">
    <source>
        <dbReference type="SAM" id="Phobius"/>
    </source>
</evidence>
<dbReference type="GeneID" id="93577472"/>
<dbReference type="OMA" id="CKWIWIV"/>
<accession>A0A1L9UJZ3</accession>
<keyword evidence="2" id="KW-0812">Transmembrane</keyword>
<feature type="compositionally biased region" description="Polar residues" evidence="1">
    <location>
        <begin position="96"/>
        <end position="105"/>
    </location>
</feature>